<reference evidence="1" key="1">
    <citation type="submission" date="2022-12" db="EMBL/GenBank/DDBJ databases">
        <title>Gycomyces niveus sp.nov.,a novel actinomycete isolated from soil in Shouguan.</title>
        <authorList>
            <person name="Yang X."/>
        </authorList>
    </citation>
    <scope>NUCLEOTIDE SEQUENCE</scope>
    <source>
        <strain evidence="1">NEAU-A15</strain>
    </source>
</reference>
<evidence type="ECO:0000313" key="1">
    <source>
        <dbReference type="EMBL" id="MDA1363046.1"/>
    </source>
</evidence>
<dbReference type="RefSeq" id="WP_270113132.1">
    <property type="nucleotide sequence ID" value="NZ_JAPZVP010000035.1"/>
</dbReference>
<dbReference type="EMBL" id="JAPZVP010000035">
    <property type="protein sequence ID" value="MDA1363046.1"/>
    <property type="molecule type" value="Genomic_DNA"/>
</dbReference>
<proteinExistence type="predicted"/>
<keyword evidence="2" id="KW-1185">Reference proteome</keyword>
<accession>A0A9X3PFD4</accession>
<protein>
    <submittedName>
        <fullName evidence="1">Uncharacterized protein</fullName>
    </submittedName>
</protein>
<dbReference type="AlphaFoldDB" id="A0A9X3PFD4"/>
<gene>
    <name evidence="1" type="ORF">O1R50_25765</name>
</gene>
<dbReference type="Proteomes" id="UP001146067">
    <property type="component" value="Unassembled WGS sequence"/>
</dbReference>
<comment type="caution">
    <text evidence="1">The sequence shown here is derived from an EMBL/GenBank/DDBJ whole genome shotgun (WGS) entry which is preliminary data.</text>
</comment>
<name>A0A9X3PFD4_9ACTN</name>
<organism evidence="1 2">
    <name type="scientific">Glycomyces luteolus</name>
    <dbReference type="NCBI Taxonomy" id="2670330"/>
    <lineage>
        <taxon>Bacteria</taxon>
        <taxon>Bacillati</taxon>
        <taxon>Actinomycetota</taxon>
        <taxon>Actinomycetes</taxon>
        <taxon>Glycomycetales</taxon>
        <taxon>Glycomycetaceae</taxon>
        <taxon>Glycomyces</taxon>
    </lineage>
</organism>
<sequence length="90" mass="10597">MRMDEVDAKLRDLGVGRWHYSIGEAVEGKFCVVRAGDGWELYFLSNGRKQEFYQPISEEDAARYIVQRFESQRAQYERFGLDLSNLARDR</sequence>
<evidence type="ECO:0000313" key="2">
    <source>
        <dbReference type="Proteomes" id="UP001146067"/>
    </source>
</evidence>